<evidence type="ECO:0000313" key="7">
    <source>
        <dbReference type="EMBL" id="SDC84293.1"/>
    </source>
</evidence>
<evidence type="ECO:0000256" key="3">
    <source>
        <dbReference type="ARBA" id="ARBA00022989"/>
    </source>
</evidence>
<evidence type="ECO:0000256" key="4">
    <source>
        <dbReference type="ARBA" id="ARBA00023136"/>
    </source>
</evidence>
<dbReference type="GO" id="GO:0005886">
    <property type="term" value="C:plasma membrane"/>
    <property type="evidence" value="ECO:0007669"/>
    <property type="project" value="TreeGrafter"/>
</dbReference>
<feature type="transmembrane region" description="Helical" evidence="5">
    <location>
        <begin position="242"/>
        <end position="265"/>
    </location>
</feature>
<dbReference type="InterPro" id="IPR044880">
    <property type="entry name" value="NCX_ion-bd_dom_sf"/>
</dbReference>
<name>A0A1G6PW03_9BACT</name>
<dbReference type="Pfam" id="PF01699">
    <property type="entry name" value="Na_Ca_ex"/>
    <property type="match status" value="2"/>
</dbReference>
<feature type="transmembrane region" description="Helical" evidence="5">
    <location>
        <begin position="128"/>
        <end position="149"/>
    </location>
</feature>
<evidence type="ECO:0000259" key="6">
    <source>
        <dbReference type="Pfam" id="PF01699"/>
    </source>
</evidence>
<dbReference type="STRING" id="28234.SAMN04488588_1919"/>
<comment type="subcellular location">
    <subcellularLocation>
        <location evidence="1">Membrane</location>
        <topology evidence="1">Multi-pass membrane protein</topology>
    </subcellularLocation>
</comment>
<dbReference type="NCBIfam" id="TIGR00367">
    <property type="entry name" value="calcium/sodium antiporter"/>
    <property type="match status" value="1"/>
</dbReference>
<evidence type="ECO:0000256" key="5">
    <source>
        <dbReference type="SAM" id="Phobius"/>
    </source>
</evidence>
<dbReference type="PANTHER" id="PTHR10846:SF8">
    <property type="entry name" value="INNER MEMBRANE PROTEIN YRBG"/>
    <property type="match status" value="1"/>
</dbReference>
<feature type="domain" description="Sodium/calcium exchanger membrane region" evidence="6">
    <location>
        <begin position="3"/>
        <end position="149"/>
    </location>
</feature>
<keyword evidence="8" id="KW-1185">Reference proteome</keyword>
<dbReference type="EMBL" id="FMYV01000009">
    <property type="protein sequence ID" value="SDC84293.1"/>
    <property type="molecule type" value="Genomic_DNA"/>
</dbReference>
<feature type="transmembrane region" description="Helical" evidence="5">
    <location>
        <begin position="271"/>
        <end position="287"/>
    </location>
</feature>
<feature type="transmembrane region" description="Helical" evidence="5">
    <location>
        <begin position="76"/>
        <end position="94"/>
    </location>
</feature>
<keyword evidence="2 5" id="KW-0812">Transmembrane</keyword>
<organism evidence="7 8">
    <name type="scientific">Geotoga petraea</name>
    <dbReference type="NCBI Taxonomy" id="28234"/>
    <lineage>
        <taxon>Bacteria</taxon>
        <taxon>Thermotogati</taxon>
        <taxon>Thermotogota</taxon>
        <taxon>Thermotogae</taxon>
        <taxon>Petrotogales</taxon>
        <taxon>Petrotogaceae</taxon>
        <taxon>Geotoga</taxon>
    </lineage>
</organism>
<dbReference type="InterPro" id="IPR004481">
    <property type="entry name" value="K/Na/Ca-exchanger"/>
</dbReference>
<dbReference type="GO" id="GO:0005262">
    <property type="term" value="F:calcium channel activity"/>
    <property type="evidence" value="ECO:0007669"/>
    <property type="project" value="TreeGrafter"/>
</dbReference>
<dbReference type="InterPro" id="IPR004837">
    <property type="entry name" value="NaCa_Exmemb"/>
</dbReference>
<reference evidence="7 8" key="1">
    <citation type="submission" date="2016-10" db="EMBL/GenBank/DDBJ databases">
        <authorList>
            <person name="de Groot N.N."/>
        </authorList>
    </citation>
    <scope>NUCLEOTIDE SEQUENCE [LARGE SCALE GENOMIC DNA]</scope>
    <source>
        <strain evidence="7 8">WG14</strain>
    </source>
</reference>
<dbReference type="RefSeq" id="WP_091405327.1">
    <property type="nucleotide sequence ID" value="NZ_FMYV01000009.1"/>
</dbReference>
<dbReference type="GO" id="GO:0006874">
    <property type="term" value="P:intracellular calcium ion homeostasis"/>
    <property type="evidence" value="ECO:0007669"/>
    <property type="project" value="TreeGrafter"/>
</dbReference>
<dbReference type="GO" id="GO:0008273">
    <property type="term" value="F:calcium, potassium:sodium antiporter activity"/>
    <property type="evidence" value="ECO:0007669"/>
    <property type="project" value="TreeGrafter"/>
</dbReference>
<accession>A0A1G6PW03</accession>
<dbReference type="Gene3D" id="1.20.1420.30">
    <property type="entry name" value="NCX, central ion-binding region"/>
    <property type="match status" value="1"/>
</dbReference>
<feature type="domain" description="Sodium/calcium exchanger membrane region" evidence="6">
    <location>
        <begin position="174"/>
        <end position="311"/>
    </location>
</feature>
<feature type="transmembrane region" description="Helical" evidence="5">
    <location>
        <begin position="169"/>
        <end position="188"/>
    </location>
</feature>
<sequence length="315" mass="34339">MEYIFLALGFILLVKGSDFLVDGASNIARHFGISQLIVGLTIVAFGTSTPELIVNLISSSTSNTDLAISNVLGSNLFNTLIILGITSLIAPIGVQKSTVKKEIPMNFLVTLVLLVLVNDLILNQGNNLLSLSDGLILLLFFVIFFYYVFENAKDQNLENNKSKDQNNSLKIKDFIFVVLGIFMLYLGGDWIVSNAVKISESFGISQKIIGLTILATGTSLPELVTSITAVRKGNNDIAVGNVVGSNIFNILLVLSASTTITPIPFNPGDNITILVLLISTVLLWLFLRKDHKLTKGEGLILLLIYISYMSYEFIT</sequence>
<evidence type="ECO:0000256" key="2">
    <source>
        <dbReference type="ARBA" id="ARBA00022692"/>
    </source>
</evidence>
<proteinExistence type="predicted"/>
<dbReference type="AlphaFoldDB" id="A0A1G6PW03"/>
<feature type="transmembrane region" description="Helical" evidence="5">
    <location>
        <begin position="106"/>
        <end position="122"/>
    </location>
</feature>
<protein>
    <submittedName>
        <fullName evidence="7">Cation:H+ antiporter</fullName>
    </submittedName>
</protein>
<evidence type="ECO:0000256" key="1">
    <source>
        <dbReference type="ARBA" id="ARBA00004141"/>
    </source>
</evidence>
<keyword evidence="3 5" id="KW-1133">Transmembrane helix</keyword>
<keyword evidence="4 5" id="KW-0472">Membrane</keyword>
<gene>
    <name evidence="7" type="ORF">SAMN04488588_1919</name>
</gene>
<dbReference type="PANTHER" id="PTHR10846">
    <property type="entry name" value="SODIUM/POTASSIUM/CALCIUM EXCHANGER"/>
    <property type="match status" value="1"/>
</dbReference>
<evidence type="ECO:0000313" key="8">
    <source>
        <dbReference type="Proteomes" id="UP000199322"/>
    </source>
</evidence>
<dbReference type="Proteomes" id="UP000199322">
    <property type="component" value="Unassembled WGS sequence"/>
</dbReference>